<comment type="caution">
    <text evidence="3">The sequence shown here is derived from an EMBL/GenBank/DDBJ whole genome shotgun (WGS) entry which is preliminary data.</text>
</comment>
<dbReference type="AlphaFoldDB" id="A0A9E5JXP8"/>
<keyword evidence="2" id="KW-0732">Signal</keyword>
<accession>A0A9E5JXP8</accession>
<protein>
    <recommendedName>
        <fullName evidence="5">Entericidin</fullName>
    </recommendedName>
</protein>
<sequence>MKLSKFIIVALLASTLMITLSACEKQGPLEEAGEQIDDTVEDAGDDIEDATDGG</sequence>
<dbReference type="PROSITE" id="PS51257">
    <property type="entry name" value="PROKAR_LIPOPROTEIN"/>
    <property type="match status" value="1"/>
</dbReference>
<name>A0A9E5JXP8_9GAMM</name>
<dbReference type="Proteomes" id="UP000787472">
    <property type="component" value="Unassembled WGS sequence"/>
</dbReference>
<feature type="chain" id="PRO_5039678585" description="Entericidin" evidence="2">
    <location>
        <begin position="23"/>
        <end position="54"/>
    </location>
</feature>
<evidence type="ECO:0000256" key="1">
    <source>
        <dbReference type="SAM" id="MobiDB-lite"/>
    </source>
</evidence>
<evidence type="ECO:0000313" key="4">
    <source>
        <dbReference type="Proteomes" id="UP000787472"/>
    </source>
</evidence>
<evidence type="ECO:0008006" key="5">
    <source>
        <dbReference type="Google" id="ProtNLM"/>
    </source>
</evidence>
<dbReference type="RefSeq" id="WP_167180539.1">
    <property type="nucleotide sequence ID" value="NZ_JAAONZ010000001.1"/>
</dbReference>
<evidence type="ECO:0000313" key="3">
    <source>
        <dbReference type="EMBL" id="NHO63977.1"/>
    </source>
</evidence>
<dbReference type="EMBL" id="JAAONZ010000001">
    <property type="protein sequence ID" value="NHO63977.1"/>
    <property type="molecule type" value="Genomic_DNA"/>
</dbReference>
<feature type="signal peptide" evidence="2">
    <location>
        <begin position="1"/>
        <end position="22"/>
    </location>
</feature>
<keyword evidence="4" id="KW-1185">Reference proteome</keyword>
<organism evidence="3 4">
    <name type="scientific">Pseudomaricurvus hydrocarbonicus</name>
    <dbReference type="NCBI Taxonomy" id="1470433"/>
    <lineage>
        <taxon>Bacteria</taxon>
        <taxon>Pseudomonadati</taxon>
        <taxon>Pseudomonadota</taxon>
        <taxon>Gammaproteobacteria</taxon>
        <taxon>Cellvibrionales</taxon>
        <taxon>Cellvibrionaceae</taxon>
        <taxon>Pseudomaricurvus</taxon>
    </lineage>
</organism>
<reference evidence="3" key="1">
    <citation type="submission" date="2020-03" db="EMBL/GenBank/DDBJ databases">
        <authorList>
            <person name="Guo F."/>
        </authorList>
    </citation>
    <scope>NUCLEOTIDE SEQUENCE</scope>
    <source>
        <strain evidence="3">JCM 30134</strain>
    </source>
</reference>
<gene>
    <name evidence="3" type="ORF">G8770_00260</name>
</gene>
<feature type="region of interest" description="Disordered" evidence="1">
    <location>
        <begin position="29"/>
        <end position="54"/>
    </location>
</feature>
<evidence type="ECO:0000256" key="2">
    <source>
        <dbReference type="SAM" id="SignalP"/>
    </source>
</evidence>
<proteinExistence type="predicted"/>
<feature type="compositionally biased region" description="Acidic residues" evidence="1">
    <location>
        <begin position="31"/>
        <end position="54"/>
    </location>
</feature>